<protein>
    <submittedName>
        <fullName evidence="1">Uncharacterized protein</fullName>
    </submittedName>
</protein>
<proteinExistence type="predicted"/>
<accession>A0A8X6LA19</accession>
<gene>
    <name evidence="1" type="ORF">TNCT_518321</name>
</gene>
<organism evidence="1 2">
    <name type="scientific">Trichonephila clavata</name>
    <name type="common">Joro spider</name>
    <name type="synonym">Nephila clavata</name>
    <dbReference type="NCBI Taxonomy" id="2740835"/>
    <lineage>
        <taxon>Eukaryota</taxon>
        <taxon>Metazoa</taxon>
        <taxon>Ecdysozoa</taxon>
        <taxon>Arthropoda</taxon>
        <taxon>Chelicerata</taxon>
        <taxon>Arachnida</taxon>
        <taxon>Araneae</taxon>
        <taxon>Araneomorphae</taxon>
        <taxon>Entelegynae</taxon>
        <taxon>Araneoidea</taxon>
        <taxon>Nephilidae</taxon>
        <taxon>Trichonephila</taxon>
    </lineage>
</organism>
<reference evidence="1" key="1">
    <citation type="submission" date="2020-07" db="EMBL/GenBank/DDBJ databases">
        <title>Multicomponent nature underlies the extraordinary mechanical properties of spider dragline silk.</title>
        <authorList>
            <person name="Kono N."/>
            <person name="Nakamura H."/>
            <person name="Mori M."/>
            <person name="Yoshida Y."/>
            <person name="Ohtoshi R."/>
            <person name="Malay A.D."/>
            <person name="Moran D.A.P."/>
            <person name="Tomita M."/>
            <person name="Numata K."/>
            <person name="Arakawa K."/>
        </authorList>
    </citation>
    <scope>NUCLEOTIDE SEQUENCE</scope>
</reference>
<dbReference type="AlphaFoldDB" id="A0A8X6LA19"/>
<comment type="caution">
    <text evidence="1">The sequence shown here is derived from an EMBL/GenBank/DDBJ whole genome shotgun (WGS) entry which is preliminary data.</text>
</comment>
<keyword evidence="2" id="KW-1185">Reference proteome</keyword>
<dbReference type="Proteomes" id="UP000887116">
    <property type="component" value="Unassembled WGS sequence"/>
</dbReference>
<evidence type="ECO:0000313" key="1">
    <source>
        <dbReference type="EMBL" id="GFQ99348.1"/>
    </source>
</evidence>
<name>A0A8X6LA19_TRICU</name>
<sequence length="70" mass="7933">MPSDAVNDSPFLKAQYSYNRKLIWQCIADQQAAECYLISISHLGRISKCKHSLVVEILSNETSCFSRNLP</sequence>
<evidence type="ECO:0000313" key="2">
    <source>
        <dbReference type="Proteomes" id="UP000887116"/>
    </source>
</evidence>
<dbReference type="EMBL" id="BMAO01015099">
    <property type="protein sequence ID" value="GFQ99348.1"/>
    <property type="molecule type" value="Genomic_DNA"/>
</dbReference>